<comment type="similarity">
    <text evidence="2">Belongs to the methyltransferase superfamily. Trimethylguanosine synthase family.</text>
</comment>
<organism evidence="9 10">
    <name type="scientific">Huso huso</name>
    <name type="common">Beluga</name>
    <name type="synonym">Acipenser huso</name>
    <dbReference type="NCBI Taxonomy" id="61971"/>
    <lineage>
        <taxon>Eukaryota</taxon>
        <taxon>Metazoa</taxon>
        <taxon>Chordata</taxon>
        <taxon>Craniata</taxon>
        <taxon>Vertebrata</taxon>
        <taxon>Euteleostomi</taxon>
        <taxon>Actinopterygii</taxon>
        <taxon>Chondrostei</taxon>
        <taxon>Acipenseriformes</taxon>
        <taxon>Acipenseridae</taxon>
        <taxon>Huso</taxon>
    </lineage>
</organism>
<comment type="caution">
    <text evidence="9">The sequence shown here is derived from an EMBL/GenBank/DDBJ whole genome shotgun (WGS) entry which is preliminary data.</text>
</comment>
<dbReference type="SUPFAM" id="SSF53335">
    <property type="entry name" value="S-adenosyl-L-methionine-dependent methyltransferases"/>
    <property type="match status" value="1"/>
</dbReference>
<feature type="region of interest" description="Disordered" evidence="8">
    <location>
        <begin position="345"/>
        <end position="406"/>
    </location>
</feature>
<evidence type="ECO:0000256" key="6">
    <source>
        <dbReference type="ARBA" id="ARBA00049075"/>
    </source>
</evidence>
<evidence type="ECO:0000256" key="8">
    <source>
        <dbReference type="SAM" id="MobiDB-lite"/>
    </source>
</evidence>
<dbReference type="Gene3D" id="3.40.50.150">
    <property type="entry name" value="Vaccinia Virus protein VP39"/>
    <property type="match status" value="1"/>
</dbReference>
<evidence type="ECO:0000256" key="5">
    <source>
        <dbReference type="ARBA" id="ARBA00048763"/>
    </source>
</evidence>
<evidence type="ECO:0000256" key="2">
    <source>
        <dbReference type="ARBA" id="ARBA00025783"/>
    </source>
</evidence>
<keyword evidence="10" id="KW-1185">Reference proteome</keyword>
<evidence type="ECO:0000256" key="4">
    <source>
        <dbReference type="ARBA" id="ARBA00048740"/>
    </source>
</evidence>
<evidence type="ECO:0000256" key="7">
    <source>
        <dbReference type="ARBA" id="ARBA00049790"/>
    </source>
</evidence>
<evidence type="ECO:0000256" key="3">
    <source>
        <dbReference type="ARBA" id="ARBA00047418"/>
    </source>
</evidence>
<dbReference type="InterPro" id="IPR019012">
    <property type="entry name" value="RNA_cap_Gua-N2-MeTrfase"/>
</dbReference>
<feature type="region of interest" description="Disordered" evidence="8">
    <location>
        <begin position="149"/>
        <end position="171"/>
    </location>
</feature>
<feature type="compositionally biased region" description="Polar residues" evidence="8">
    <location>
        <begin position="575"/>
        <end position="591"/>
    </location>
</feature>
<dbReference type="Pfam" id="PF09445">
    <property type="entry name" value="Methyltransf_15"/>
    <property type="match status" value="1"/>
</dbReference>
<evidence type="ECO:0000313" key="9">
    <source>
        <dbReference type="EMBL" id="KAK6491038.1"/>
    </source>
</evidence>
<accession>A0ABR1A1S3</accession>
<dbReference type="PANTHER" id="PTHR14741:SF32">
    <property type="entry name" value="TRIMETHYLGUANOSINE SYNTHASE"/>
    <property type="match status" value="1"/>
</dbReference>
<dbReference type="CDD" id="cd02440">
    <property type="entry name" value="AdoMet_MTases"/>
    <property type="match status" value="1"/>
</dbReference>
<evidence type="ECO:0000256" key="1">
    <source>
        <dbReference type="ARBA" id="ARBA00018517"/>
    </source>
</evidence>
<feature type="region of interest" description="Disordered" evidence="8">
    <location>
        <begin position="575"/>
        <end position="597"/>
    </location>
</feature>
<dbReference type="InterPro" id="IPR029063">
    <property type="entry name" value="SAM-dependent_MTases_sf"/>
</dbReference>
<dbReference type="PANTHER" id="PTHR14741">
    <property type="entry name" value="S-ADENOSYLMETHIONINE-DEPENDENT METHYLTRANSFERASE RELATED"/>
    <property type="match status" value="1"/>
</dbReference>
<dbReference type="Proteomes" id="UP001369086">
    <property type="component" value="Unassembled WGS sequence"/>
</dbReference>
<protein>
    <recommendedName>
        <fullName evidence="1">Trimethylguanosine synthase</fullName>
    </recommendedName>
    <alternativeName>
        <fullName evidence="7">Cap-specific guanine-N(2) methyltransferase</fullName>
    </alternativeName>
</protein>
<reference evidence="9 10" key="1">
    <citation type="submission" date="2021-05" db="EMBL/GenBank/DDBJ databases">
        <authorList>
            <person name="Zahm M."/>
            <person name="Klopp C."/>
            <person name="Cabau C."/>
            <person name="Kuhl H."/>
            <person name="Suciu R."/>
            <person name="Ciorpac M."/>
            <person name="Holostenco D."/>
            <person name="Gessner J."/>
            <person name="Wuertz S."/>
            <person name="Hohne C."/>
            <person name="Stock M."/>
            <person name="Gislard M."/>
            <person name="Lluch J."/>
            <person name="Milhes M."/>
            <person name="Lampietro C."/>
            <person name="Lopez Roques C."/>
            <person name="Donnadieu C."/>
            <person name="Du K."/>
            <person name="Schartl M."/>
            <person name="Guiguen Y."/>
        </authorList>
    </citation>
    <scope>NUCLEOTIDE SEQUENCE [LARGE SCALE GENOMIC DNA]</scope>
    <source>
        <strain evidence="9">Hh-F2</strain>
        <tissue evidence="9">Blood</tissue>
    </source>
</reference>
<proteinExistence type="inferred from homology"/>
<feature type="compositionally biased region" description="Polar residues" evidence="8">
    <location>
        <begin position="154"/>
        <end position="171"/>
    </location>
</feature>
<comment type="catalytic activity">
    <reaction evidence="5">
        <text>a 5'-end (N(2),N(7)-dimethyl 5'-triphosphoguanosine)-ribonucleoside in snRNA + S-adenosyl-L-methionine = a 5'-end (N(2),N(2),N(7)-trimethyl 5'-triphosphoguanosine)-ribonucleoside in snRNA + S-adenosyl-L-homocysteine + H(+)</text>
        <dbReference type="Rhea" id="RHEA:78479"/>
        <dbReference type="Rhea" id="RHEA-COMP:19087"/>
        <dbReference type="Rhea" id="RHEA-COMP:19089"/>
        <dbReference type="ChEBI" id="CHEBI:15378"/>
        <dbReference type="ChEBI" id="CHEBI:57856"/>
        <dbReference type="ChEBI" id="CHEBI:59789"/>
        <dbReference type="ChEBI" id="CHEBI:167623"/>
        <dbReference type="ChEBI" id="CHEBI:172880"/>
    </reaction>
    <physiologicalReaction direction="left-to-right" evidence="5">
        <dbReference type="Rhea" id="RHEA:78480"/>
    </physiologicalReaction>
</comment>
<comment type="catalytic activity">
    <reaction evidence="3">
        <text>a 5'-end (N(2),N(7)-dimethyl 5'-triphosphoguanosine)-ribonucleoside in snoRNA + S-adenosyl-L-methionine = a 5'-end (N(2),N(2),N(7)-trimethyl 5'-triphosphoguanosine)-ribonucleoside in snoRNA + S-adenosyl-L-homocysteine + H(+)</text>
        <dbReference type="Rhea" id="RHEA:78507"/>
        <dbReference type="Rhea" id="RHEA-COMP:19088"/>
        <dbReference type="Rhea" id="RHEA-COMP:19090"/>
        <dbReference type="ChEBI" id="CHEBI:15378"/>
        <dbReference type="ChEBI" id="CHEBI:57856"/>
        <dbReference type="ChEBI" id="CHEBI:59789"/>
        <dbReference type="ChEBI" id="CHEBI:167623"/>
        <dbReference type="ChEBI" id="CHEBI:172880"/>
    </reaction>
    <physiologicalReaction direction="left-to-right" evidence="3">
        <dbReference type="Rhea" id="RHEA:78508"/>
    </physiologicalReaction>
</comment>
<comment type="catalytic activity">
    <reaction evidence="4">
        <text>a 5'-end (N(7)-methyl 5'-triphosphoguanosine)-ribonucleoside in snoRNA + S-adenosyl-L-methionine = a 5'-end (N(2),N(7)-dimethyl 5'-triphosphoguanosine)-ribonucleoside in snoRNA + S-adenosyl-L-homocysteine + H(+)</text>
        <dbReference type="Rhea" id="RHEA:78475"/>
        <dbReference type="Rhea" id="RHEA-COMP:19086"/>
        <dbReference type="Rhea" id="RHEA-COMP:19088"/>
        <dbReference type="ChEBI" id="CHEBI:15378"/>
        <dbReference type="ChEBI" id="CHEBI:57856"/>
        <dbReference type="ChEBI" id="CHEBI:59789"/>
        <dbReference type="ChEBI" id="CHEBI:156461"/>
        <dbReference type="ChEBI" id="CHEBI:172880"/>
    </reaction>
    <physiologicalReaction direction="left-to-right" evidence="4">
        <dbReference type="Rhea" id="RHEA:78476"/>
    </physiologicalReaction>
</comment>
<sequence>MINEKRCVVADIFLSIGGLEEDKIHCLFSRAFVQDRELYRSGLKQLYVSTTFNGYEEGPKDQDGGEEEEQTWLAEEGTPQEGSSNEELDEETLLMASMGLPVQFGSMSALKQCAVLSEGLGKNTKNKWNGSHKNVSDPVITLEAKTWSEVPGETTDQGEPTQGDVTPVNTGEPQVALDWERYWSQYGEGLLWQSWLEKHLEYSEGQLVAPWDDPDCKAEWEQHANEICCHYWEQFQYWATQGWTVDDSCSSLTEAGGEINETQQTVCLKESEGLGWEPPFRDFSDSRMKENPEVSEEYLEEGINMISLNSDEPEQNKSAVILNHNTCQRTSPDKSECQEIFCSDRNEPCDGGNQKRPASSGGNSSAPTDPQQVPGMLSRRAVVQDSHGNGEKEGEDDDPPEQKQAKIKRRQPWYYIFHFLGYSHELDAEENPGVTLKLGRSLNALIVLTFYLLHHRFGNIPNFTDWNVHYHEKGAESKSKLLDMHRPVRNKNKHVFFTEEGEILTPKKSKTLNKVQRFLKQAENEAAVDFSDCMDCELSASSDSEEEGCSKRETPLLVELRHQEGHANVPLACLKNSSSRKGGHSQQQVSQIGEEPQQDLGIPCPMEDSEGNETQQKRISLGILDCLVSDAVEKINEDLVLNQASNLKKTKKKKKKKNTTCTVPPEIAADPELAKYWAQRYRLFSRFDEGIKLDHEGWFSVTPEKIAKHIAVRVQESFHCDVVIDAFCGVGGNSIQFALAGKKVIAIDIDPVRIALAQNNAEVYGVAGQIEFIQGDFMLLASGLKADVVFLSPPWGGPDYLSAEVFNIKTMVSPDGYPFSNLLSKMITENIIYFLPRNADFDQVSWIYFCLNNILYVCVLHAMWDFCFC</sequence>
<feature type="region of interest" description="Disordered" evidence="8">
    <location>
        <begin position="54"/>
        <end position="87"/>
    </location>
</feature>
<comment type="catalytic activity">
    <reaction evidence="6">
        <text>a 5'-end (N(7)-methyl 5'-triphosphoguanosine)-ribonucleoside in snRNA + S-adenosyl-L-methionine = a 5'-end (N(2),N(7)-dimethyl 5'-triphosphoguanosine)-ribonucleoside in snRNA + S-adenosyl-L-homocysteine + H(+)</text>
        <dbReference type="Rhea" id="RHEA:78471"/>
        <dbReference type="Rhea" id="RHEA-COMP:19085"/>
        <dbReference type="Rhea" id="RHEA-COMP:19087"/>
        <dbReference type="ChEBI" id="CHEBI:15378"/>
        <dbReference type="ChEBI" id="CHEBI:57856"/>
        <dbReference type="ChEBI" id="CHEBI:59789"/>
        <dbReference type="ChEBI" id="CHEBI:156461"/>
        <dbReference type="ChEBI" id="CHEBI:172880"/>
    </reaction>
    <physiologicalReaction direction="left-to-right" evidence="6">
        <dbReference type="Rhea" id="RHEA:78472"/>
    </physiologicalReaction>
</comment>
<evidence type="ECO:0000313" key="10">
    <source>
        <dbReference type="Proteomes" id="UP001369086"/>
    </source>
</evidence>
<dbReference type="EMBL" id="JAHFZB010000004">
    <property type="protein sequence ID" value="KAK6491038.1"/>
    <property type="molecule type" value="Genomic_DNA"/>
</dbReference>
<feature type="compositionally biased region" description="Polar residues" evidence="8">
    <location>
        <begin position="356"/>
        <end position="371"/>
    </location>
</feature>
<gene>
    <name evidence="9" type="ORF">HHUSO_G5765</name>
</gene>
<name>A0ABR1A1S3_HUSHU</name>